<dbReference type="Gene3D" id="3.40.50.150">
    <property type="entry name" value="Vaccinia Virus protein VP39"/>
    <property type="match status" value="1"/>
</dbReference>
<dbReference type="InterPro" id="IPR029063">
    <property type="entry name" value="SAM-dependent_MTases_sf"/>
</dbReference>
<dbReference type="AlphaFoldDB" id="A0A1I3NFE9"/>
<sequence>MLIKKLLFKSYQIKWIPKWIGLLGVFQCVKLLLSKTSKAPYLVLKLKGYDNKVYLRPKTSDLKIFKQIFIEEEYNVTFPEQVNYIVDAGSNCGFSIVYFKNKFKNAKLIAIEPDTSNIEIIKKNTTGFKDVFIVKGGVWNINTDLKILNKDAGKWAFRVVEAIDNTKEFKGYSLDAIMLEHDIKIIDILKMDIEGSEKNVFEQNYQYWLSKTTFGFLELHENYAPGVTDLVHSRLDEFNFKVSKSGENVVFSKK</sequence>
<dbReference type="NCBIfam" id="TIGR01444">
    <property type="entry name" value="fkbM_fam"/>
    <property type="match status" value="1"/>
</dbReference>
<keyword evidence="3" id="KW-1185">Reference proteome</keyword>
<proteinExistence type="predicted"/>
<dbReference type="RefSeq" id="WP_090839214.1">
    <property type="nucleotide sequence ID" value="NZ_FORM01000004.1"/>
</dbReference>
<dbReference type="STRING" id="1144750.SAMN05443431_104132"/>
<reference evidence="3" key="1">
    <citation type="submission" date="2016-10" db="EMBL/GenBank/DDBJ databases">
        <authorList>
            <person name="Varghese N."/>
            <person name="Submissions S."/>
        </authorList>
    </citation>
    <scope>NUCLEOTIDE SEQUENCE [LARGE SCALE GENOMIC DNA]</scope>
    <source>
        <strain evidence="3">DSM 28881</strain>
    </source>
</reference>
<evidence type="ECO:0000259" key="1">
    <source>
        <dbReference type="Pfam" id="PF05050"/>
    </source>
</evidence>
<evidence type="ECO:0000313" key="2">
    <source>
        <dbReference type="EMBL" id="SFJ08061.1"/>
    </source>
</evidence>
<dbReference type="Proteomes" id="UP000199559">
    <property type="component" value="Unassembled WGS sequence"/>
</dbReference>
<feature type="domain" description="Methyltransferase FkbM" evidence="1">
    <location>
        <begin position="87"/>
        <end position="223"/>
    </location>
</feature>
<organism evidence="2 3">
    <name type="scientific">Olleya namhaensis</name>
    <dbReference type="NCBI Taxonomy" id="1144750"/>
    <lineage>
        <taxon>Bacteria</taxon>
        <taxon>Pseudomonadati</taxon>
        <taxon>Bacteroidota</taxon>
        <taxon>Flavobacteriia</taxon>
        <taxon>Flavobacteriales</taxon>
        <taxon>Flavobacteriaceae</taxon>
    </lineage>
</organism>
<dbReference type="GO" id="GO:0032259">
    <property type="term" value="P:methylation"/>
    <property type="evidence" value="ECO:0007669"/>
    <property type="project" value="UniProtKB-KW"/>
</dbReference>
<keyword evidence="2" id="KW-0808">Transferase</keyword>
<keyword evidence="2" id="KW-0489">Methyltransferase</keyword>
<dbReference type="GO" id="GO:0008168">
    <property type="term" value="F:methyltransferase activity"/>
    <property type="evidence" value="ECO:0007669"/>
    <property type="project" value="UniProtKB-KW"/>
</dbReference>
<dbReference type="Pfam" id="PF05050">
    <property type="entry name" value="Methyltransf_21"/>
    <property type="match status" value="1"/>
</dbReference>
<dbReference type="EMBL" id="FORM01000004">
    <property type="protein sequence ID" value="SFJ08061.1"/>
    <property type="molecule type" value="Genomic_DNA"/>
</dbReference>
<gene>
    <name evidence="2" type="ORF">SAMN05443431_104132</name>
</gene>
<protein>
    <submittedName>
        <fullName evidence="2">Methyltransferase, FkbM family</fullName>
    </submittedName>
</protein>
<name>A0A1I3NFE9_9FLAO</name>
<evidence type="ECO:0000313" key="3">
    <source>
        <dbReference type="Proteomes" id="UP000199559"/>
    </source>
</evidence>
<dbReference type="SUPFAM" id="SSF53335">
    <property type="entry name" value="S-adenosyl-L-methionine-dependent methyltransferases"/>
    <property type="match status" value="1"/>
</dbReference>
<dbReference type="InterPro" id="IPR006342">
    <property type="entry name" value="FkbM_mtfrase"/>
</dbReference>
<accession>A0A1I3NFE9</accession>